<evidence type="ECO:0000256" key="1">
    <source>
        <dbReference type="ARBA" id="ARBA00009981"/>
    </source>
</evidence>
<organism evidence="4 5">
    <name type="scientific">Lautropia dentalis</name>
    <dbReference type="NCBI Taxonomy" id="2490857"/>
    <lineage>
        <taxon>Bacteria</taxon>
        <taxon>Pseudomonadati</taxon>
        <taxon>Pseudomonadota</taxon>
        <taxon>Betaproteobacteria</taxon>
        <taxon>Burkholderiales</taxon>
        <taxon>Burkholderiaceae</taxon>
        <taxon>Lautropia</taxon>
    </lineage>
</organism>
<evidence type="ECO:0000313" key="5">
    <source>
        <dbReference type="Proteomes" id="UP000270261"/>
    </source>
</evidence>
<gene>
    <name evidence="4" type="ORF">EHV23_03100</name>
</gene>
<dbReference type="Pfam" id="PF02604">
    <property type="entry name" value="PhdYeFM_antitox"/>
    <property type="match status" value="1"/>
</dbReference>
<evidence type="ECO:0000313" key="4">
    <source>
        <dbReference type="EMBL" id="RRN46054.1"/>
    </source>
</evidence>
<dbReference type="AlphaFoldDB" id="A0A3R8MZJ7"/>
<comment type="caution">
    <text evidence="4">The sequence shown here is derived from an EMBL/GenBank/DDBJ whole genome shotgun (WGS) entry which is preliminary data.</text>
</comment>
<reference evidence="4 5" key="1">
    <citation type="submission" date="2018-11" db="EMBL/GenBank/DDBJ databases">
        <title>Genome sequencing of Lautropia sp. KCOM 2505 (= ChDC F240).</title>
        <authorList>
            <person name="Kook J.-K."/>
            <person name="Park S.-N."/>
            <person name="Lim Y.K."/>
        </authorList>
    </citation>
    <scope>NUCLEOTIDE SEQUENCE [LARGE SCALE GENOMIC DNA]</scope>
    <source>
        <strain evidence="4 5">KCOM 2505</strain>
    </source>
</reference>
<dbReference type="Proteomes" id="UP000270261">
    <property type="component" value="Unassembled WGS sequence"/>
</dbReference>
<evidence type="ECO:0000256" key="2">
    <source>
        <dbReference type="RuleBase" id="RU362080"/>
    </source>
</evidence>
<feature type="region of interest" description="Disordered" evidence="3">
    <location>
        <begin position="61"/>
        <end position="80"/>
    </location>
</feature>
<dbReference type="PANTHER" id="PTHR35377:SF8">
    <property type="entry name" value="ANTITOXIN VAPB22"/>
    <property type="match status" value="1"/>
</dbReference>
<dbReference type="InterPro" id="IPR036165">
    <property type="entry name" value="YefM-like_sf"/>
</dbReference>
<protein>
    <recommendedName>
        <fullName evidence="2">Antitoxin</fullName>
    </recommendedName>
</protein>
<sequence>MKSVSVAEVRAHFSALLAEVEAGGQVAIMRHGKVVARLVPGQAQTALNALEHLWAGDPRTVDLQEPADAPPRPMTSALPW</sequence>
<dbReference type="InterPro" id="IPR051416">
    <property type="entry name" value="phD-YefM_TA_antitoxins"/>
</dbReference>
<comment type="similarity">
    <text evidence="1 2">Belongs to the phD/YefM antitoxin family.</text>
</comment>
<comment type="function">
    <text evidence="2">Antitoxin component of a type II toxin-antitoxin (TA) system.</text>
</comment>
<evidence type="ECO:0000256" key="3">
    <source>
        <dbReference type="SAM" id="MobiDB-lite"/>
    </source>
</evidence>
<dbReference type="NCBIfam" id="TIGR01552">
    <property type="entry name" value="phd_fam"/>
    <property type="match status" value="1"/>
</dbReference>
<dbReference type="OrthoDB" id="9800503at2"/>
<accession>A0A3R8MZJ7</accession>
<name>A0A3R8MZJ7_9BURK</name>
<dbReference type="Gene3D" id="3.40.1620.10">
    <property type="entry name" value="YefM-like domain"/>
    <property type="match status" value="1"/>
</dbReference>
<dbReference type="EMBL" id="RRUE01000001">
    <property type="protein sequence ID" value="RRN46054.1"/>
    <property type="molecule type" value="Genomic_DNA"/>
</dbReference>
<dbReference type="PANTHER" id="PTHR35377">
    <property type="entry name" value="ANTITOXIN VAPB49-RELATED-RELATED"/>
    <property type="match status" value="1"/>
</dbReference>
<keyword evidence="5" id="KW-1185">Reference proteome</keyword>
<dbReference type="InterPro" id="IPR006442">
    <property type="entry name" value="Antitoxin_Phd/YefM"/>
</dbReference>
<dbReference type="SUPFAM" id="SSF143120">
    <property type="entry name" value="YefM-like"/>
    <property type="match status" value="1"/>
</dbReference>
<proteinExistence type="inferred from homology"/>